<proteinExistence type="predicted"/>
<sequence length="139" mass="15184">SNGACRAKNKTRLSDRRHARKIVHTKKSPSGGVITIRRNDGKWADSWTDEHVTSLEALGLMDLASESNNDVAVSLSVQKHAAVGYSVDGRIVLSLTRQCVNCSGKFTNKINASFSAWCIPRDCSFGYVEEAGRVNDDLS</sequence>
<feature type="non-terminal residue" evidence="1">
    <location>
        <position position="139"/>
    </location>
</feature>
<feature type="non-terminal residue" evidence="1">
    <location>
        <position position="1"/>
    </location>
</feature>
<comment type="caution">
    <text evidence="1">The sequence shown here is derived from an EMBL/GenBank/DDBJ whole genome shotgun (WGS) entry which is preliminary data.</text>
</comment>
<dbReference type="PANTHER" id="PTHR37734">
    <property type="entry name" value="LARGE RIBOSOMAL RNA SUBUNIT ACCUMULATION PROTEIN YCED HOMOLOG 2, CHLOROPLASTIC"/>
    <property type="match status" value="1"/>
</dbReference>
<dbReference type="AlphaFoldDB" id="A0AA38LG38"/>
<gene>
    <name evidence="1" type="ORF">KI387_018207</name>
</gene>
<name>A0AA38LG38_TAXCH</name>
<organism evidence="1 2">
    <name type="scientific">Taxus chinensis</name>
    <name type="common">Chinese yew</name>
    <name type="synonym">Taxus wallichiana var. chinensis</name>
    <dbReference type="NCBI Taxonomy" id="29808"/>
    <lineage>
        <taxon>Eukaryota</taxon>
        <taxon>Viridiplantae</taxon>
        <taxon>Streptophyta</taxon>
        <taxon>Embryophyta</taxon>
        <taxon>Tracheophyta</taxon>
        <taxon>Spermatophyta</taxon>
        <taxon>Pinopsida</taxon>
        <taxon>Pinidae</taxon>
        <taxon>Conifers II</taxon>
        <taxon>Cupressales</taxon>
        <taxon>Taxaceae</taxon>
        <taxon>Taxus</taxon>
    </lineage>
</organism>
<evidence type="ECO:0000313" key="1">
    <source>
        <dbReference type="EMBL" id="KAH9323568.1"/>
    </source>
</evidence>
<dbReference type="OMA" id="LCINPAN"/>
<reference evidence="1 2" key="1">
    <citation type="journal article" date="2021" name="Nat. Plants">
        <title>The Taxus genome provides insights into paclitaxel biosynthesis.</title>
        <authorList>
            <person name="Xiong X."/>
            <person name="Gou J."/>
            <person name="Liao Q."/>
            <person name="Li Y."/>
            <person name="Zhou Q."/>
            <person name="Bi G."/>
            <person name="Li C."/>
            <person name="Du R."/>
            <person name="Wang X."/>
            <person name="Sun T."/>
            <person name="Guo L."/>
            <person name="Liang H."/>
            <person name="Lu P."/>
            <person name="Wu Y."/>
            <person name="Zhang Z."/>
            <person name="Ro D.K."/>
            <person name="Shang Y."/>
            <person name="Huang S."/>
            <person name="Yan J."/>
        </authorList>
    </citation>
    <scope>NUCLEOTIDE SEQUENCE [LARGE SCALE GENOMIC DNA]</scope>
    <source>
        <strain evidence="1">Ta-2019</strain>
    </source>
</reference>
<evidence type="ECO:0000313" key="2">
    <source>
        <dbReference type="Proteomes" id="UP000824469"/>
    </source>
</evidence>
<dbReference type="EMBL" id="JAHRHJ020000003">
    <property type="protein sequence ID" value="KAH9323568.1"/>
    <property type="molecule type" value="Genomic_DNA"/>
</dbReference>
<dbReference type="Proteomes" id="UP000824469">
    <property type="component" value="Unassembled WGS sequence"/>
</dbReference>
<accession>A0AA38LG38</accession>
<protein>
    <submittedName>
        <fullName evidence="1">Uncharacterized protein</fullName>
    </submittedName>
</protein>
<keyword evidence="2" id="KW-1185">Reference proteome</keyword>
<dbReference type="InterPro" id="IPR044985">
    <property type="entry name" value="YceD_plant"/>
</dbReference>
<dbReference type="PANTHER" id="PTHR37734:SF1">
    <property type="entry name" value="LARGE RIBOSOMAL RNA SUBUNIT ACCUMULATION PROTEIN YCED HOMOLOG 2, CHLOROPLASTIC"/>
    <property type="match status" value="1"/>
</dbReference>